<dbReference type="PANTHER" id="PTHR21043:SF0">
    <property type="entry name" value="MITOCHONDRIAL ASSEMBLY OF RIBOSOMAL LARGE SUBUNIT PROTEIN 1"/>
    <property type="match status" value="1"/>
</dbReference>
<dbReference type="GO" id="GO:0042256">
    <property type="term" value="P:cytosolic ribosome assembly"/>
    <property type="evidence" value="ECO:0007669"/>
    <property type="project" value="UniProtKB-UniRule"/>
</dbReference>
<reference evidence="3 4" key="1">
    <citation type="submission" date="2018-08" db="EMBL/GenBank/DDBJ databases">
        <title>Parvularcula sp. SM1705, isolated from surface water of the South Sea China.</title>
        <authorList>
            <person name="Sun L."/>
        </authorList>
    </citation>
    <scope>NUCLEOTIDE SEQUENCE [LARGE SCALE GENOMIC DNA]</scope>
    <source>
        <strain evidence="3 4">SM1705</strain>
    </source>
</reference>
<keyword evidence="2" id="KW-0963">Cytoplasm</keyword>
<evidence type="ECO:0000256" key="1">
    <source>
        <dbReference type="ARBA" id="ARBA00010574"/>
    </source>
</evidence>
<keyword evidence="2" id="KW-0810">Translation regulation</keyword>
<comment type="caution">
    <text evidence="3">The sequence shown here is derived from an EMBL/GenBank/DDBJ whole genome shotgun (WGS) entry which is preliminary data.</text>
</comment>
<dbReference type="GO" id="GO:0043023">
    <property type="term" value="F:ribosomal large subunit binding"/>
    <property type="evidence" value="ECO:0007669"/>
    <property type="project" value="TreeGrafter"/>
</dbReference>
<dbReference type="NCBIfam" id="TIGR00090">
    <property type="entry name" value="rsfS_iojap_ybeB"/>
    <property type="match status" value="1"/>
</dbReference>
<proteinExistence type="inferred from homology"/>
<dbReference type="OrthoDB" id="9793681at2"/>
<dbReference type="InterPro" id="IPR004394">
    <property type="entry name" value="Iojap/RsfS/C7orf30"/>
</dbReference>
<dbReference type="GO" id="GO:0017148">
    <property type="term" value="P:negative regulation of translation"/>
    <property type="evidence" value="ECO:0007669"/>
    <property type="project" value="UniProtKB-UniRule"/>
</dbReference>
<dbReference type="InParanoid" id="A0A371RJF2"/>
<dbReference type="HAMAP" id="MF_01477">
    <property type="entry name" value="Iojap_RsfS"/>
    <property type="match status" value="1"/>
</dbReference>
<dbReference type="Gene3D" id="3.30.460.10">
    <property type="entry name" value="Beta Polymerase, domain 2"/>
    <property type="match status" value="1"/>
</dbReference>
<gene>
    <name evidence="2 3" type="primary">rsfS</name>
    <name evidence="3" type="ORF">DX908_10010</name>
</gene>
<sequence>MFTLEAGLIAQSANGDTLIAANTVHTVDEDTSTPGGQETLNLILNRLDEDQAIDVVPIELVGKSDVADAMVIASGRSQRHVGAMADKIARDLKDAGVKEVSIEGLPACDWVLLDAGDVVVHLFRPEVRDFYNLERIWAPELFDEKAAGEFEPKTDAFELKAQDED</sequence>
<dbReference type="InterPro" id="IPR043519">
    <property type="entry name" value="NT_sf"/>
</dbReference>
<dbReference type="PANTHER" id="PTHR21043">
    <property type="entry name" value="IOJAP SUPERFAMILY ORTHOLOG"/>
    <property type="match status" value="1"/>
</dbReference>
<dbReference type="EMBL" id="QUQO01000001">
    <property type="protein sequence ID" value="RFB05569.1"/>
    <property type="molecule type" value="Genomic_DNA"/>
</dbReference>
<comment type="function">
    <text evidence="2">Functions as a ribosomal silencing factor. Interacts with ribosomal protein uL14 (rplN), blocking formation of intersubunit bridge B8. Prevents association of the 30S and 50S ribosomal subunits and the formation of functional ribosomes, thus repressing translation.</text>
</comment>
<evidence type="ECO:0000313" key="3">
    <source>
        <dbReference type="EMBL" id="RFB05569.1"/>
    </source>
</evidence>
<dbReference type="AlphaFoldDB" id="A0A371RJF2"/>
<comment type="subunit">
    <text evidence="2">Interacts with ribosomal protein uL14 (rplN).</text>
</comment>
<dbReference type="FunCoup" id="A0A371RJF2">
    <property type="interactions" value="455"/>
</dbReference>
<protein>
    <recommendedName>
        <fullName evidence="2">Ribosomal silencing factor RsfS</fullName>
    </recommendedName>
</protein>
<dbReference type="Pfam" id="PF02410">
    <property type="entry name" value="RsfS"/>
    <property type="match status" value="1"/>
</dbReference>
<evidence type="ECO:0000256" key="2">
    <source>
        <dbReference type="HAMAP-Rule" id="MF_01477"/>
    </source>
</evidence>
<organism evidence="3 4">
    <name type="scientific">Parvularcula marina</name>
    <dbReference type="NCBI Taxonomy" id="2292771"/>
    <lineage>
        <taxon>Bacteria</taxon>
        <taxon>Pseudomonadati</taxon>
        <taxon>Pseudomonadota</taxon>
        <taxon>Alphaproteobacteria</taxon>
        <taxon>Parvularculales</taxon>
        <taxon>Parvularculaceae</taxon>
        <taxon>Parvularcula</taxon>
    </lineage>
</organism>
<dbReference type="GO" id="GO:0005737">
    <property type="term" value="C:cytoplasm"/>
    <property type="evidence" value="ECO:0007669"/>
    <property type="project" value="UniProtKB-SubCell"/>
</dbReference>
<dbReference type="GO" id="GO:0090071">
    <property type="term" value="P:negative regulation of ribosome biogenesis"/>
    <property type="evidence" value="ECO:0007669"/>
    <property type="project" value="UniProtKB-UniRule"/>
</dbReference>
<keyword evidence="4" id="KW-1185">Reference proteome</keyword>
<comment type="similarity">
    <text evidence="1 2">Belongs to the Iojap/RsfS family.</text>
</comment>
<keyword evidence="2" id="KW-0678">Repressor</keyword>
<name>A0A371RJF2_9PROT</name>
<accession>A0A371RJF2</accession>
<comment type="subcellular location">
    <subcellularLocation>
        <location evidence="2">Cytoplasm</location>
    </subcellularLocation>
</comment>
<dbReference type="Proteomes" id="UP000264589">
    <property type="component" value="Unassembled WGS sequence"/>
</dbReference>
<dbReference type="SUPFAM" id="SSF81301">
    <property type="entry name" value="Nucleotidyltransferase"/>
    <property type="match status" value="1"/>
</dbReference>
<evidence type="ECO:0000313" key="4">
    <source>
        <dbReference type="Proteomes" id="UP000264589"/>
    </source>
</evidence>